<evidence type="ECO:0008006" key="2">
    <source>
        <dbReference type="Google" id="ProtNLM"/>
    </source>
</evidence>
<protein>
    <recommendedName>
        <fullName evidence="2">Tetratricopeptide repeat protein</fullName>
    </recommendedName>
</protein>
<dbReference type="PROSITE" id="PS51257">
    <property type="entry name" value="PROKAR_LIPOPROTEIN"/>
    <property type="match status" value="1"/>
</dbReference>
<dbReference type="AlphaFoldDB" id="F8LF21"/>
<dbReference type="Gene3D" id="1.25.40.10">
    <property type="entry name" value="Tetratricopeptide repeat domain"/>
    <property type="match status" value="1"/>
</dbReference>
<dbReference type="EMBL" id="FR872661">
    <property type="protein sequence ID" value="CCB92089.1"/>
    <property type="molecule type" value="Genomic_DNA"/>
</dbReference>
<proteinExistence type="predicted"/>
<dbReference type="InterPro" id="IPR011990">
    <property type="entry name" value="TPR-like_helical_dom_sf"/>
</dbReference>
<accession>F8LF21</accession>
<organism evidence="1">
    <name type="scientific">Waddlia chondrophila 2032/99</name>
    <dbReference type="NCBI Taxonomy" id="765953"/>
    <lineage>
        <taxon>Bacteria</taxon>
        <taxon>Pseudomonadati</taxon>
        <taxon>Chlamydiota</taxon>
        <taxon>Chlamydiia</taxon>
        <taxon>Parachlamydiales</taxon>
        <taxon>Waddliaceae</taxon>
        <taxon>Waddlia</taxon>
    </lineage>
</organism>
<sequence>MNVNSKRTLCAHLFFCLLLFCSCNPRSCSLEPRICYTPHPKYMDALPSAFSPLNEEDLRQEWGKELKIAQALAREGDLYRAITGFKRARILMPQDNKGRLLQADFCIFQAYWQGSRYCEAIEQFENTPLCSVSSSFPSFREMLIMLFDAYHRTNQLEKAHAVMLLMDKGDPESAFTLKLFSNLDQGNLNAALSYAYNTEEQEEIERFSQTYSLCAKSVRKAQTLNAILPGAGYYYVGQKKSALTSFVINTVFTASAYYFFRDGNWGAGIIATSLEFGWYFGGINGAGLAAKEWNENLYENLGQELMIRKKYFPVLMLETSF</sequence>
<gene>
    <name evidence="1" type="ORF">WCH_AW06200</name>
</gene>
<evidence type="ECO:0000313" key="1">
    <source>
        <dbReference type="EMBL" id="CCB92089.1"/>
    </source>
</evidence>
<name>F8LF21_9BACT</name>
<reference evidence="1" key="1">
    <citation type="submission" date="2011-05" db="EMBL/GenBank/DDBJ databases">
        <title>Unity in variety -- the pan-genome of the Chlamydiae.</title>
        <authorList>
            <person name="Collingro A."/>
            <person name="Tischler P."/>
            <person name="Weinmaier T."/>
            <person name="Penz T."/>
            <person name="Heinz E."/>
            <person name="Brunham R.C."/>
            <person name="Read T.D."/>
            <person name="Bavoil P.M."/>
            <person name="Sachse K."/>
            <person name="Kahane S."/>
            <person name="Friedman M.G."/>
            <person name="Rattei T."/>
            <person name="Myers G.S.A."/>
            <person name="Horn M."/>
        </authorList>
    </citation>
    <scope>NUCLEOTIDE SEQUENCE</scope>
    <source>
        <strain evidence="1">2032/99</strain>
    </source>
</reference>